<keyword evidence="3" id="KW-1185">Reference proteome</keyword>
<organism evidence="2 3">
    <name type="scientific">Paspalum notatum var. saurae</name>
    <dbReference type="NCBI Taxonomy" id="547442"/>
    <lineage>
        <taxon>Eukaryota</taxon>
        <taxon>Viridiplantae</taxon>
        <taxon>Streptophyta</taxon>
        <taxon>Embryophyta</taxon>
        <taxon>Tracheophyta</taxon>
        <taxon>Spermatophyta</taxon>
        <taxon>Magnoliopsida</taxon>
        <taxon>Liliopsida</taxon>
        <taxon>Poales</taxon>
        <taxon>Poaceae</taxon>
        <taxon>PACMAD clade</taxon>
        <taxon>Panicoideae</taxon>
        <taxon>Andropogonodae</taxon>
        <taxon>Paspaleae</taxon>
        <taxon>Paspalinae</taxon>
        <taxon>Paspalum</taxon>
    </lineage>
</organism>
<evidence type="ECO:0000313" key="2">
    <source>
        <dbReference type="EMBL" id="WVZ90056.1"/>
    </source>
</evidence>
<dbReference type="PANTHER" id="PTHR33116">
    <property type="entry name" value="REVERSE TRANSCRIPTASE ZINC-BINDING DOMAIN-CONTAINING PROTEIN-RELATED-RELATED"/>
    <property type="match status" value="1"/>
</dbReference>
<accession>A0AAQ3XA08</accession>
<reference evidence="2 3" key="1">
    <citation type="submission" date="2024-02" db="EMBL/GenBank/DDBJ databases">
        <title>High-quality chromosome-scale genome assembly of Pensacola bahiagrass (Paspalum notatum Flugge var. saurae).</title>
        <authorList>
            <person name="Vega J.M."/>
            <person name="Podio M."/>
            <person name="Orjuela J."/>
            <person name="Siena L.A."/>
            <person name="Pessino S.C."/>
            <person name="Combes M.C."/>
            <person name="Mariac C."/>
            <person name="Albertini E."/>
            <person name="Pupilli F."/>
            <person name="Ortiz J.P.A."/>
            <person name="Leblanc O."/>
        </authorList>
    </citation>
    <scope>NUCLEOTIDE SEQUENCE [LARGE SCALE GENOMIC DNA]</scope>
    <source>
        <strain evidence="2">R1</strain>
        <tissue evidence="2">Leaf</tissue>
    </source>
</reference>
<dbReference type="Proteomes" id="UP001341281">
    <property type="component" value="Chromosome 08"/>
</dbReference>
<dbReference type="InterPro" id="IPR000477">
    <property type="entry name" value="RT_dom"/>
</dbReference>
<protein>
    <recommendedName>
        <fullName evidence="1">Reverse transcriptase domain-containing protein</fullName>
    </recommendedName>
</protein>
<gene>
    <name evidence="2" type="ORF">U9M48_036389</name>
</gene>
<evidence type="ECO:0000313" key="3">
    <source>
        <dbReference type="Proteomes" id="UP001341281"/>
    </source>
</evidence>
<evidence type="ECO:0000259" key="1">
    <source>
        <dbReference type="Pfam" id="PF00078"/>
    </source>
</evidence>
<dbReference type="AlphaFoldDB" id="A0AAQ3XA08"/>
<feature type="domain" description="Reverse transcriptase" evidence="1">
    <location>
        <begin position="3"/>
        <end position="128"/>
    </location>
</feature>
<dbReference type="CDD" id="cd01650">
    <property type="entry name" value="RT_nLTR_like"/>
    <property type="match status" value="1"/>
</dbReference>
<dbReference type="EMBL" id="CP144752">
    <property type="protein sequence ID" value="WVZ90056.1"/>
    <property type="molecule type" value="Genomic_DNA"/>
</dbReference>
<proteinExistence type="predicted"/>
<dbReference type="Pfam" id="PF00078">
    <property type="entry name" value="RVT_1"/>
    <property type="match status" value="1"/>
</dbReference>
<name>A0AAQ3XA08_PASNO</name>
<dbReference type="PANTHER" id="PTHR33116:SF87">
    <property type="entry name" value="OS01G0158850 PROTEIN"/>
    <property type="match status" value="1"/>
</dbReference>
<sequence length="578" mass="65610">MVKDFRPISLIHSFAKLVTKILANRLTLLLAGLVSNNQSAFVRGRNIHDNFLLVQQLARTLHKSKEPHIFLRLDISKVFYTVSWSFLIEVLQHLGFGRRWCDLIWLLLLSWMTQRRPKGRRKETCSLPCSLSWSWMFSILNTESFYGKPATPYCWMSKLATDSILWPSSGDLQVVRDLLHSFGHVTGLKTNILKSSVIPINCSEEDITHTSDTLSCVVSSFPYTYLRIPLTIHKPSRADLMLLIDKVADKLPGWKPPLLNKADCLVLVKSVLTTTPIHLDSLGSAEQLIRGVGSFGKDKNKPMVVIVLCHGNEFNGLSSMGGLALCIHWLWFLKRDSLKPWSGLPFQVPRKAQALFDMAVYTQIGNGDQQYFGCVADIAPNLFKLIPNRLVKRRTVSQAHQNRCWVGDIKGALTVTVLVEYLTIWDLVDGIVLQPDTLDQYKWKLSSTGVYNSKSAYNAMFVGTIKFSPWKRIWKTWAPPKCRIEVWTWVLRRSNLPDIMPPGPDNRFNSWWSSASRSKPKELRKGFNALVILIHRNACVFEGISPEVQFVLLSVASEGHLWCQAGAPALQELFLRIP</sequence>